<keyword evidence="2 3" id="KW-0040">ANK repeat</keyword>
<dbReference type="InterPro" id="IPR036770">
    <property type="entry name" value="Ankyrin_rpt-contain_sf"/>
</dbReference>
<feature type="repeat" description="ANK" evidence="3">
    <location>
        <begin position="353"/>
        <end position="385"/>
    </location>
</feature>
<dbReference type="SMART" id="SM00248">
    <property type="entry name" value="ANK"/>
    <property type="match status" value="9"/>
</dbReference>
<dbReference type="PROSITE" id="PS50297">
    <property type="entry name" value="ANK_REP_REGION"/>
    <property type="match status" value="6"/>
</dbReference>
<dbReference type="SUPFAM" id="SSF48403">
    <property type="entry name" value="Ankyrin repeat"/>
    <property type="match status" value="1"/>
</dbReference>
<dbReference type="InterPro" id="IPR050663">
    <property type="entry name" value="Ankyrin-SOCS_Box"/>
</dbReference>
<comment type="caution">
    <text evidence="4">The sequence shown here is derived from an EMBL/GenBank/DDBJ whole genome shotgun (WGS) entry which is preliminary data.</text>
</comment>
<sequence length="568" mass="63767">MASKKPSECSNLGYHVIWDIRSGKIDEARAVIEKHGLQYFELWSQDTPLHLAVLNKYKGIVKTLLDRGADINALNSEGMTPLDLAANSQLCSIVELILCQKNEVISSKWANYPLLHSAATSSVIIVQNLLDKGLEVDFLKDGLTPLHRATFSGCLAVVKCLVEHQANINAVSNSNYHLGFAARYVAQLSAKQAMSYLDRKNTSPISSAYQDKETPLSLALLLSNEKIINVFLSHGVDINTVMHNGLTPLQYAVKNDKESMVLFLLKHGADIKILDKSGRSILHFTLPLDNSSREMLKVVEFLIKHGANVDAVNKDDVTPIFGSINRNYFGKTVSKSAVLLLKAGANVNAKNRKGEALLHCACENGNLRGVKTLLKYGADINLRSFRNMLPIENLLTLTVLDTIEKLEIVKLIHQRAIFLQMADLYLDKFYSRSTTTNFNWSGRHLDNFIVSTEKKACEEINDLKKKYIACNLTFYSLLMKSSHELAIYKRNPAINKIIQSIDILEVFPIYGSIILRNLVAASAPMKMIEEAKKRDIYRVFPQISIEIIEHIFKFLNNDDFFNLIRALI</sequence>
<feature type="repeat" description="ANK" evidence="3">
    <location>
        <begin position="244"/>
        <end position="276"/>
    </location>
</feature>
<feature type="repeat" description="ANK" evidence="3">
    <location>
        <begin position="277"/>
        <end position="314"/>
    </location>
</feature>
<reference evidence="4 5" key="1">
    <citation type="journal article" date="2021" name="J. Hered.">
        <title>A chromosome-level genome assembly of the parasitoid wasp, Cotesia glomerata (Hymenoptera: Braconidae).</title>
        <authorList>
            <person name="Pinto B.J."/>
            <person name="Weis J.J."/>
            <person name="Gamble T."/>
            <person name="Ode P.J."/>
            <person name="Paul R."/>
            <person name="Zaspel J.M."/>
        </authorList>
    </citation>
    <scope>NUCLEOTIDE SEQUENCE [LARGE SCALE GENOMIC DNA]</scope>
    <source>
        <strain evidence="4">CgM1</strain>
    </source>
</reference>
<protein>
    <submittedName>
        <fullName evidence="4">Uncharacterized protein</fullName>
    </submittedName>
</protein>
<keyword evidence="1" id="KW-0677">Repeat</keyword>
<dbReference type="Proteomes" id="UP000826195">
    <property type="component" value="Unassembled WGS sequence"/>
</dbReference>
<feature type="repeat" description="ANK" evidence="3">
    <location>
        <begin position="211"/>
        <end position="243"/>
    </location>
</feature>
<evidence type="ECO:0000256" key="2">
    <source>
        <dbReference type="ARBA" id="ARBA00023043"/>
    </source>
</evidence>
<feature type="repeat" description="ANK" evidence="3">
    <location>
        <begin position="44"/>
        <end position="76"/>
    </location>
</feature>
<dbReference type="GO" id="GO:0000976">
    <property type="term" value="F:transcription cis-regulatory region binding"/>
    <property type="evidence" value="ECO:0007669"/>
    <property type="project" value="TreeGrafter"/>
</dbReference>
<accession>A0AAV7I5J7</accession>
<feature type="repeat" description="ANK" evidence="3">
    <location>
        <begin position="141"/>
        <end position="173"/>
    </location>
</feature>
<name>A0AAV7I5J7_COTGL</name>
<dbReference type="Pfam" id="PF12796">
    <property type="entry name" value="Ank_2"/>
    <property type="match status" value="3"/>
</dbReference>
<proteinExistence type="predicted"/>
<evidence type="ECO:0000256" key="1">
    <source>
        <dbReference type="ARBA" id="ARBA00022737"/>
    </source>
</evidence>
<evidence type="ECO:0000313" key="4">
    <source>
        <dbReference type="EMBL" id="KAH0553801.1"/>
    </source>
</evidence>
<keyword evidence="5" id="KW-1185">Reference proteome</keyword>
<evidence type="ECO:0000256" key="3">
    <source>
        <dbReference type="PROSITE-ProRule" id="PRU00023"/>
    </source>
</evidence>
<dbReference type="Pfam" id="PF13857">
    <property type="entry name" value="Ank_5"/>
    <property type="match status" value="1"/>
</dbReference>
<dbReference type="PROSITE" id="PS50088">
    <property type="entry name" value="ANK_REPEAT"/>
    <property type="match status" value="6"/>
</dbReference>
<dbReference type="Gene3D" id="1.25.40.20">
    <property type="entry name" value="Ankyrin repeat-containing domain"/>
    <property type="match status" value="2"/>
</dbReference>
<dbReference type="GO" id="GO:0005634">
    <property type="term" value="C:nucleus"/>
    <property type="evidence" value="ECO:0007669"/>
    <property type="project" value="TreeGrafter"/>
</dbReference>
<dbReference type="PANTHER" id="PTHR24193:SF121">
    <property type="entry name" value="ADA2A-CONTAINING COMPLEX COMPONENT 3, ISOFORM D"/>
    <property type="match status" value="1"/>
</dbReference>
<dbReference type="PRINTS" id="PR01415">
    <property type="entry name" value="ANKYRIN"/>
</dbReference>
<evidence type="ECO:0000313" key="5">
    <source>
        <dbReference type="Proteomes" id="UP000826195"/>
    </source>
</evidence>
<organism evidence="4 5">
    <name type="scientific">Cotesia glomerata</name>
    <name type="common">Lepidopteran parasitic wasp</name>
    <name type="synonym">Apanteles glomeratus</name>
    <dbReference type="NCBI Taxonomy" id="32391"/>
    <lineage>
        <taxon>Eukaryota</taxon>
        <taxon>Metazoa</taxon>
        <taxon>Ecdysozoa</taxon>
        <taxon>Arthropoda</taxon>
        <taxon>Hexapoda</taxon>
        <taxon>Insecta</taxon>
        <taxon>Pterygota</taxon>
        <taxon>Neoptera</taxon>
        <taxon>Endopterygota</taxon>
        <taxon>Hymenoptera</taxon>
        <taxon>Apocrita</taxon>
        <taxon>Ichneumonoidea</taxon>
        <taxon>Braconidae</taxon>
        <taxon>Microgastrinae</taxon>
        <taxon>Cotesia</taxon>
    </lineage>
</organism>
<dbReference type="EMBL" id="JAHXZJ010001119">
    <property type="protein sequence ID" value="KAH0553801.1"/>
    <property type="molecule type" value="Genomic_DNA"/>
</dbReference>
<gene>
    <name evidence="4" type="ORF">KQX54_004529</name>
</gene>
<dbReference type="InterPro" id="IPR002110">
    <property type="entry name" value="Ankyrin_rpt"/>
</dbReference>
<dbReference type="GO" id="GO:0045944">
    <property type="term" value="P:positive regulation of transcription by RNA polymerase II"/>
    <property type="evidence" value="ECO:0007669"/>
    <property type="project" value="TreeGrafter"/>
</dbReference>
<dbReference type="AlphaFoldDB" id="A0AAV7I5J7"/>
<dbReference type="PANTHER" id="PTHR24193">
    <property type="entry name" value="ANKYRIN REPEAT PROTEIN"/>
    <property type="match status" value="1"/>
</dbReference>